<dbReference type="SMART" id="SM00237">
    <property type="entry name" value="Calx_beta"/>
    <property type="match status" value="1"/>
</dbReference>
<feature type="domain" description="Calx-beta" evidence="6">
    <location>
        <begin position="16"/>
        <end position="118"/>
    </location>
</feature>
<reference evidence="7 8" key="1">
    <citation type="submission" date="2016-11" db="EMBL/GenBank/DDBJ databases">
        <authorList>
            <person name="Jaros S."/>
            <person name="Januszkiewicz K."/>
            <person name="Wedrychowicz H."/>
        </authorList>
    </citation>
    <scope>NUCLEOTIDE SEQUENCE [LARGE SCALE GENOMIC DNA]</scope>
    <source>
        <strain evidence="7 8">DSM 21074</strain>
    </source>
</reference>
<dbReference type="GO" id="GO:0007154">
    <property type="term" value="P:cell communication"/>
    <property type="evidence" value="ECO:0007669"/>
    <property type="project" value="InterPro"/>
</dbReference>
<dbReference type="AlphaFoldDB" id="A0A1M6HLS0"/>
<dbReference type="OrthoDB" id="9803927at2"/>
<dbReference type="PANTHER" id="PTHR46928">
    <property type="entry name" value="MESENCHYME-SPECIFIC CELL SURFACE GLYCOPROTEIN"/>
    <property type="match status" value="1"/>
</dbReference>
<dbReference type="GO" id="GO:0016020">
    <property type="term" value="C:membrane"/>
    <property type="evidence" value="ECO:0007669"/>
    <property type="project" value="InterPro"/>
</dbReference>
<evidence type="ECO:0000256" key="3">
    <source>
        <dbReference type="ARBA" id="ARBA00022837"/>
    </source>
</evidence>
<keyword evidence="8" id="KW-1185">Reference proteome</keyword>
<gene>
    <name evidence="7" type="ORF">SAMN02745146_2555</name>
</gene>
<evidence type="ECO:0000313" key="8">
    <source>
        <dbReference type="Proteomes" id="UP000184418"/>
    </source>
</evidence>
<dbReference type="InterPro" id="IPR038081">
    <property type="entry name" value="CalX-like_sf"/>
</dbReference>
<dbReference type="SUPFAM" id="SSF141072">
    <property type="entry name" value="CalX-like"/>
    <property type="match status" value="1"/>
</dbReference>
<evidence type="ECO:0000256" key="5">
    <source>
        <dbReference type="SAM" id="SignalP"/>
    </source>
</evidence>
<name>A0A1M6HLS0_9BACT</name>
<dbReference type="Pfam" id="PF22494">
    <property type="entry name" value="choice_anch_I"/>
    <property type="match status" value="1"/>
</dbReference>
<feature type="signal peptide" evidence="5">
    <location>
        <begin position="1"/>
        <end position="25"/>
    </location>
</feature>
<feature type="chain" id="PRO_5009918146" evidence="5">
    <location>
        <begin position="26"/>
        <end position="732"/>
    </location>
</feature>
<keyword evidence="3" id="KW-0106">Calcium</keyword>
<evidence type="ECO:0000259" key="6">
    <source>
        <dbReference type="SMART" id="SM00237"/>
    </source>
</evidence>
<evidence type="ECO:0000256" key="2">
    <source>
        <dbReference type="ARBA" id="ARBA00022737"/>
    </source>
</evidence>
<evidence type="ECO:0000256" key="4">
    <source>
        <dbReference type="SAM" id="MobiDB-lite"/>
    </source>
</evidence>
<dbReference type="Proteomes" id="UP000184418">
    <property type="component" value="Unassembled WGS sequence"/>
</dbReference>
<dbReference type="InterPro" id="IPR003644">
    <property type="entry name" value="Calx_beta"/>
</dbReference>
<proteinExistence type="predicted"/>
<dbReference type="SUPFAM" id="SSF75011">
    <property type="entry name" value="3-carboxy-cis,cis-mucoante lactonizing enzyme"/>
    <property type="match status" value="1"/>
</dbReference>
<protein>
    <submittedName>
        <fullName evidence="7">Por secretion system C-terminal sorting domain-containing protein</fullName>
    </submittedName>
</protein>
<dbReference type="RefSeq" id="WP_084539001.1">
    <property type="nucleotide sequence ID" value="NZ_FQYN01000005.1"/>
</dbReference>
<dbReference type="EMBL" id="FQYN01000005">
    <property type="protein sequence ID" value="SHJ23139.1"/>
    <property type="molecule type" value="Genomic_DNA"/>
</dbReference>
<accession>A0A1M6HLS0</accession>
<evidence type="ECO:0000256" key="1">
    <source>
        <dbReference type="ARBA" id="ARBA00022729"/>
    </source>
</evidence>
<dbReference type="PANTHER" id="PTHR46928:SF1">
    <property type="entry name" value="MESENCHYME-SPECIFIC CELL SURFACE GLYCOPROTEIN"/>
    <property type="match status" value="1"/>
</dbReference>
<sequence length="732" mass="76105">MRQTILSGAVAGLGLLILPAAPAAAQILRFGAATAVVSENTSSVSVPVSITNPGAAASTVQVVLSPTLNTATAGADFTFAAPQTLTFPAGSATSQTLVLPLTDDALAEGAEYFTLRLQNPTNATLGAGGAEMLVYLKDNDTAAPTQSRSLTLSYMGSYQNGAAGTNSAEIVAHDPITRRLYVANSVGGKLDILSFTNPASPTPLASINMLPYGNINSVAVRNGIVACAIENANPQLDGSVVLFDQNGIFLKQVTVGALPDMITFSPDGRFILTANEGEPKSDYTLDPEGSVSVLNFAGGVAGLTQASVTTVGFGGYNGQAAQLRADGVRLYGGTAAAPSSVAQDLEPEYVAVSADSRLAYITLQENNAVATLDLSQSTPQWVSLRGLGTQDHSQPGFSLDASDQTPDVLLANWPIRGMRQPDALAAFEVAGQRYLLTANEGDAREYSALTEITRLGDAAYVLDPAAFPNAALLKNAQVLGRLNVTTKTGDTDGDGDIDQIHAFGGRSFSILNATTGALVHDSGDLLERLTSTDATFGTIFNASNTTGTPVRKNRSDDKGPEPEGVTTGTLRDTVYAFVAMERIGGMAVFNVNDPAQPRLVQYVNNRSLVNGSGDQGPEGIVFISPADSPTGQPLLVLANEVSSTVAIYGVQLRGTVTASGQLRPATALHLYPNPAQGGRVRLSRPVSGTLCDVMGRPVRTLRQVESFETAGLAPGVYVLRTTDNGRAKLVVQ</sequence>
<feature type="region of interest" description="Disordered" evidence="4">
    <location>
        <begin position="540"/>
        <end position="567"/>
    </location>
</feature>
<dbReference type="Pfam" id="PF03160">
    <property type="entry name" value="Calx-beta"/>
    <property type="match status" value="1"/>
</dbReference>
<evidence type="ECO:0000313" key="7">
    <source>
        <dbReference type="EMBL" id="SHJ23139.1"/>
    </source>
</evidence>
<dbReference type="InterPro" id="IPR052956">
    <property type="entry name" value="Mesenchyme-surface_protein"/>
</dbReference>
<dbReference type="NCBIfam" id="NF038117">
    <property type="entry name" value="choice_anch_I"/>
    <property type="match status" value="1"/>
</dbReference>
<keyword evidence="1 5" id="KW-0732">Signal</keyword>
<dbReference type="Gene3D" id="2.60.40.2030">
    <property type="match status" value="1"/>
</dbReference>
<organism evidence="7 8">
    <name type="scientific">Hymenobacter daecheongensis DSM 21074</name>
    <dbReference type="NCBI Taxonomy" id="1121955"/>
    <lineage>
        <taxon>Bacteria</taxon>
        <taxon>Pseudomonadati</taxon>
        <taxon>Bacteroidota</taxon>
        <taxon>Cytophagia</taxon>
        <taxon>Cytophagales</taxon>
        <taxon>Hymenobacteraceae</taxon>
        <taxon>Hymenobacter</taxon>
    </lineage>
</organism>
<dbReference type="Gene3D" id="2.130.10.10">
    <property type="entry name" value="YVTN repeat-like/Quinoprotein amine dehydrogenase"/>
    <property type="match status" value="1"/>
</dbReference>
<dbReference type="InterPro" id="IPR015943">
    <property type="entry name" value="WD40/YVTN_repeat-like_dom_sf"/>
</dbReference>
<dbReference type="STRING" id="1121955.SAMN02745146_2555"/>
<keyword evidence="2" id="KW-0677">Repeat</keyword>
<dbReference type="InterPro" id="IPR055188">
    <property type="entry name" value="Choice_anch_I"/>
</dbReference>